<protein>
    <submittedName>
        <fullName evidence="1">Uncharacterized protein</fullName>
    </submittedName>
</protein>
<reference evidence="2" key="1">
    <citation type="submission" date="2016-10" db="EMBL/GenBank/DDBJ databases">
        <authorList>
            <person name="Varghese N."/>
            <person name="Submissions S."/>
        </authorList>
    </citation>
    <scope>NUCLEOTIDE SEQUENCE [LARGE SCALE GENOMIC DNA]</scope>
    <source>
        <strain evidence="2">DSM 18733</strain>
    </source>
</reference>
<proteinExistence type="predicted"/>
<organism evidence="1 2">
    <name type="scientific">Olivibacter domesticus</name>
    <name type="common">Pseudosphingobacterium domesticum</name>
    <dbReference type="NCBI Taxonomy" id="407022"/>
    <lineage>
        <taxon>Bacteria</taxon>
        <taxon>Pseudomonadati</taxon>
        <taxon>Bacteroidota</taxon>
        <taxon>Sphingobacteriia</taxon>
        <taxon>Sphingobacteriales</taxon>
        <taxon>Sphingobacteriaceae</taxon>
        <taxon>Olivibacter</taxon>
    </lineage>
</organism>
<sequence length="206" mass="23644">MSNLNPHSPFWELLPLKGLGPIRFLTNKSTMQAYHGELGSITAERNENLEQQQQELYDTFNQFSEFFSQDDLNNVLEAMQVVGDSRDDISTVFMDSGISLEYKADQLVEVFADDRAKQLHFQGMPIFSTDPKQLVMYISKQLNETPFIKSEEIAFPVHNLFLFSFLSEQAGGAYHDGEKKSRTVSWWNTARPYGEDLSAYRPLELI</sequence>
<dbReference type="Proteomes" id="UP000199421">
    <property type="component" value="Unassembled WGS sequence"/>
</dbReference>
<keyword evidence="2" id="KW-1185">Reference proteome</keyword>
<dbReference type="EMBL" id="FOAF01000009">
    <property type="protein sequence ID" value="SEM23991.1"/>
    <property type="molecule type" value="Genomic_DNA"/>
</dbReference>
<dbReference type="AlphaFoldDB" id="A0A1H7WRB3"/>
<dbReference type="RefSeq" id="WP_093329545.1">
    <property type="nucleotide sequence ID" value="NZ_FOAF01000009.1"/>
</dbReference>
<evidence type="ECO:0000313" key="1">
    <source>
        <dbReference type="EMBL" id="SEM23991.1"/>
    </source>
</evidence>
<evidence type="ECO:0000313" key="2">
    <source>
        <dbReference type="Proteomes" id="UP000199421"/>
    </source>
</evidence>
<gene>
    <name evidence="1" type="ORF">SAMN05661044_04627</name>
</gene>
<accession>A0A1H7WRB3</accession>
<dbReference type="OrthoDB" id="755863at2"/>
<name>A0A1H7WRB3_OLID1</name>